<protein>
    <submittedName>
        <fullName evidence="1">Uncharacterized protein</fullName>
    </submittedName>
</protein>
<dbReference type="AlphaFoldDB" id="A0A383EII8"/>
<accession>A0A383EII8</accession>
<evidence type="ECO:0000313" key="1">
    <source>
        <dbReference type="EMBL" id="SVE56712.1"/>
    </source>
</evidence>
<name>A0A383EII8_9ZZZZ</name>
<feature type="non-terminal residue" evidence="1">
    <location>
        <position position="25"/>
    </location>
</feature>
<proteinExistence type="predicted"/>
<reference evidence="1" key="1">
    <citation type="submission" date="2018-05" db="EMBL/GenBank/DDBJ databases">
        <authorList>
            <person name="Lanie J.A."/>
            <person name="Ng W.-L."/>
            <person name="Kazmierczak K.M."/>
            <person name="Andrzejewski T.M."/>
            <person name="Davidsen T.M."/>
            <person name="Wayne K.J."/>
            <person name="Tettelin H."/>
            <person name="Glass J.I."/>
            <person name="Rusch D."/>
            <person name="Podicherti R."/>
            <person name="Tsui H.-C.T."/>
            <person name="Winkler M.E."/>
        </authorList>
    </citation>
    <scope>NUCLEOTIDE SEQUENCE</scope>
</reference>
<dbReference type="EMBL" id="UINC01226291">
    <property type="protein sequence ID" value="SVE56712.1"/>
    <property type="molecule type" value="Genomic_DNA"/>
</dbReference>
<gene>
    <name evidence="1" type="ORF">METZ01_LOCUS509566</name>
</gene>
<sequence>MSFTYFNELWGPYPLIKPTCQMPVD</sequence>
<organism evidence="1">
    <name type="scientific">marine metagenome</name>
    <dbReference type="NCBI Taxonomy" id="408172"/>
    <lineage>
        <taxon>unclassified sequences</taxon>
        <taxon>metagenomes</taxon>
        <taxon>ecological metagenomes</taxon>
    </lineage>
</organism>